<protein>
    <submittedName>
        <fullName evidence="2">Acetyltransferase, GNAT family protein</fullName>
    </submittedName>
</protein>
<dbReference type="SUPFAM" id="SSF55729">
    <property type="entry name" value="Acyl-CoA N-acyltransferases (Nat)"/>
    <property type="match status" value="1"/>
</dbReference>
<dbReference type="GO" id="GO:0016747">
    <property type="term" value="F:acyltransferase activity, transferring groups other than amino-acyl groups"/>
    <property type="evidence" value="ECO:0007669"/>
    <property type="project" value="InterPro"/>
</dbReference>
<keyword evidence="3" id="KW-1185">Reference proteome</keyword>
<proteinExistence type="predicted"/>
<dbReference type="Pfam" id="PF13302">
    <property type="entry name" value="Acetyltransf_3"/>
    <property type="match status" value="1"/>
</dbReference>
<dbReference type="InterPro" id="IPR000182">
    <property type="entry name" value="GNAT_dom"/>
</dbReference>
<dbReference type="PROSITE" id="PS51186">
    <property type="entry name" value="GNAT"/>
    <property type="match status" value="1"/>
</dbReference>
<dbReference type="PANTHER" id="PTHR43792">
    <property type="entry name" value="GNAT FAMILY, PUTATIVE (AFU_ORTHOLOGUE AFUA_3G00765)-RELATED-RELATED"/>
    <property type="match status" value="1"/>
</dbReference>
<comment type="caution">
    <text evidence="2">The sequence shown here is derived from an EMBL/GenBank/DDBJ whole genome shotgun (WGS) entry which is preliminary data.</text>
</comment>
<keyword evidence="2" id="KW-0808">Transferase</keyword>
<reference evidence="2 3" key="1">
    <citation type="submission" date="2014-10" db="EMBL/GenBank/DDBJ databases">
        <title>Genome sequence of Ponticoccus sp. strain UMTAT08 isolated from clonal culture of toxic dinoflagellate Alexandrium tamiyavanichii.</title>
        <authorList>
            <person name="Gan H.Y."/>
            <person name="Muhd D.-D."/>
            <person name="Mohd Noor M.E."/>
            <person name="Yeong Y.S."/>
            <person name="Usup G."/>
        </authorList>
    </citation>
    <scope>NUCLEOTIDE SEQUENCE [LARGE SCALE GENOMIC DNA]</scope>
    <source>
        <strain evidence="2 3">UMTAT08</strain>
    </source>
</reference>
<dbReference type="RefSeq" id="WP_043138939.1">
    <property type="nucleotide sequence ID" value="NZ_JSUQ01000004.1"/>
</dbReference>
<feature type="domain" description="N-acetyltransferase" evidence="1">
    <location>
        <begin position="7"/>
        <end position="164"/>
    </location>
</feature>
<dbReference type="EMBL" id="JSUQ01000004">
    <property type="protein sequence ID" value="KHQ54141.1"/>
    <property type="molecule type" value="Genomic_DNA"/>
</dbReference>
<dbReference type="AlphaFoldDB" id="A0A0B3SBS4"/>
<organism evidence="2 3">
    <name type="scientific">Mameliella alba</name>
    <dbReference type="NCBI Taxonomy" id="561184"/>
    <lineage>
        <taxon>Bacteria</taxon>
        <taxon>Pseudomonadati</taxon>
        <taxon>Pseudomonadota</taxon>
        <taxon>Alphaproteobacteria</taxon>
        <taxon>Rhodobacterales</taxon>
        <taxon>Roseobacteraceae</taxon>
        <taxon>Mameliella</taxon>
    </lineage>
</organism>
<evidence type="ECO:0000259" key="1">
    <source>
        <dbReference type="PROSITE" id="PS51186"/>
    </source>
</evidence>
<dbReference type="InterPro" id="IPR051531">
    <property type="entry name" value="N-acetyltransferase"/>
</dbReference>
<evidence type="ECO:0000313" key="2">
    <source>
        <dbReference type="EMBL" id="KHQ54141.1"/>
    </source>
</evidence>
<dbReference type="Gene3D" id="3.40.630.30">
    <property type="match status" value="1"/>
</dbReference>
<dbReference type="PANTHER" id="PTHR43792:SF1">
    <property type="entry name" value="N-ACETYLTRANSFERASE DOMAIN-CONTAINING PROTEIN"/>
    <property type="match status" value="1"/>
</dbReference>
<dbReference type="Proteomes" id="UP000030960">
    <property type="component" value="Unassembled WGS sequence"/>
</dbReference>
<evidence type="ECO:0000313" key="3">
    <source>
        <dbReference type="Proteomes" id="UP000030960"/>
    </source>
</evidence>
<sequence>MIRTARLLLRRARPTDLEPLHAVLSHPGAMRYWSHRAHDDITQSLGYLQGLMEDRPDSFDLVIEHQGRCIGKAGMWRAPDFGYILHPDHWGKGLAFEALSAILPELARHRPHLPKLTAEIDPRNLASGRLLEKLGFTHLRTEEKNFLYGGWEWCDSAYYERDLP</sequence>
<dbReference type="CDD" id="cd04301">
    <property type="entry name" value="NAT_SF"/>
    <property type="match status" value="1"/>
</dbReference>
<name>A0A0B3SBS4_9RHOB</name>
<dbReference type="STRING" id="561184.SAMN05216376_101464"/>
<dbReference type="InterPro" id="IPR016181">
    <property type="entry name" value="Acyl_CoA_acyltransferase"/>
</dbReference>
<accession>A0A0B3SBS4</accession>
<gene>
    <name evidence="2" type="ORF">OA50_01370</name>
</gene>